<name>A0A9Q0REX2_ANAIG</name>
<dbReference type="EMBL" id="JAPDFW010000054">
    <property type="protein sequence ID" value="KAJ5078251.1"/>
    <property type="molecule type" value="Genomic_DNA"/>
</dbReference>
<proteinExistence type="predicted"/>
<evidence type="ECO:0000256" key="1">
    <source>
        <dbReference type="SAM" id="Phobius"/>
    </source>
</evidence>
<organism evidence="2 3">
    <name type="scientific">Anaeramoeba ignava</name>
    <name type="common">Anaerobic marine amoeba</name>
    <dbReference type="NCBI Taxonomy" id="1746090"/>
    <lineage>
        <taxon>Eukaryota</taxon>
        <taxon>Metamonada</taxon>
        <taxon>Anaeramoebidae</taxon>
        <taxon>Anaeramoeba</taxon>
    </lineage>
</organism>
<accession>A0A9Q0REX2</accession>
<keyword evidence="1" id="KW-0812">Transmembrane</keyword>
<reference evidence="2" key="1">
    <citation type="submission" date="2022-10" db="EMBL/GenBank/DDBJ databases">
        <title>Novel sulphate-reducing endosymbionts in the free-living metamonad Anaeramoeba.</title>
        <authorList>
            <person name="Jerlstrom-Hultqvist J."/>
            <person name="Cepicka I."/>
            <person name="Gallot-Lavallee L."/>
            <person name="Salas-Leiva D."/>
            <person name="Curtis B.A."/>
            <person name="Zahonova K."/>
            <person name="Pipaliya S."/>
            <person name="Dacks J."/>
            <person name="Roger A.J."/>
        </authorList>
    </citation>
    <scope>NUCLEOTIDE SEQUENCE</scope>
    <source>
        <strain evidence="2">BMAN</strain>
    </source>
</reference>
<evidence type="ECO:0000313" key="3">
    <source>
        <dbReference type="Proteomes" id="UP001149090"/>
    </source>
</evidence>
<keyword evidence="1" id="KW-0472">Membrane</keyword>
<feature type="transmembrane region" description="Helical" evidence="1">
    <location>
        <begin position="82"/>
        <end position="101"/>
    </location>
</feature>
<protein>
    <submittedName>
        <fullName evidence="2">Tobamovirus multiplication protein 1-like isoform x1</fullName>
    </submittedName>
</protein>
<feature type="transmembrane region" description="Helical" evidence="1">
    <location>
        <begin position="6"/>
        <end position="27"/>
    </location>
</feature>
<sequence>MTTDKTKRIISYSILIVLYAFMSVYVLRKVIISYLRNINKKRVDLRVYQVYSWLILFFSFAKIIGSLFIILEIQKNDDYDVFYSIANQFLLAAFFSITISVANIRRSIYPESIQNTKLRRFLIVLVIILNIVLLIVSLVLLLKVIKAYYIFIASLYFLCGFGLFLFTFFLLRTFKKFDLIDYIPGSKKLIFILFLITLLFFLRLIALLVVDFNDKINEKVNHIFDVAYYFIFEQIPVYLGFYFFAILPNKKERILEISLIKKNEKSNEMEMNFD</sequence>
<dbReference type="AlphaFoldDB" id="A0A9Q0REX2"/>
<feature type="transmembrane region" description="Helical" evidence="1">
    <location>
        <begin position="48"/>
        <end position="70"/>
    </location>
</feature>
<feature type="transmembrane region" description="Helical" evidence="1">
    <location>
        <begin position="121"/>
        <end position="142"/>
    </location>
</feature>
<keyword evidence="1" id="KW-1133">Transmembrane helix</keyword>
<keyword evidence="3" id="KW-1185">Reference proteome</keyword>
<gene>
    <name evidence="2" type="ORF">M0811_05039</name>
</gene>
<comment type="caution">
    <text evidence="2">The sequence shown here is derived from an EMBL/GenBank/DDBJ whole genome shotgun (WGS) entry which is preliminary data.</text>
</comment>
<feature type="transmembrane region" description="Helical" evidence="1">
    <location>
        <begin position="191"/>
        <end position="210"/>
    </location>
</feature>
<evidence type="ECO:0000313" key="2">
    <source>
        <dbReference type="EMBL" id="KAJ5078251.1"/>
    </source>
</evidence>
<feature type="transmembrane region" description="Helical" evidence="1">
    <location>
        <begin position="226"/>
        <end position="247"/>
    </location>
</feature>
<dbReference type="Proteomes" id="UP001149090">
    <property type="component" value="Unassembled WGS sequence"/>
</dbReference>
<feature type="transmembrane region" description="Helical" evidence="1">
    <location>
        <begin position="148"/>
        <end position="171"/>
    </location>
</feature>